<protein>
    <submittedName>
        <fullName evidence="1">HAD family hydrolase</fullName>
    </submittedName>
</protein>
<dbReference type="GO" id="GO:0008967">
    <property type="term" value="F:phosphoglycolate phosphatase activity"/>
    <property type="evidence" value="ECO:0007669"/>
    <property type="project" value="TreeGrafter"/>
</dbReference>
<dbReference type="InterPro" id="IPR023214">
    <property type="entry name" value="HAD_sf"/>
</dbReference>
<dbReference type="PANTHER" id="PTHR43434:SF19">
    <property type="entry name" value="PHOSPHONOACETALDEHYDE HYDROLASE"/>
    <property type="match status" value="1"/>
</dbReference>
<comment type="caution">
    <text evidence="1">The sequence shown here is derived from an EMBL/GenBank/DDBJ whole genome shotgun (WGS) entry which is preliminary data.</text>
</comment>
<dbReference type="AlphaFoldDB" id="A0A023BUS5"/>
<dbReference type="eggNOG" id="COG0637">
    <property type="taxonomic scope" value="Bacteria"/>
</dbReference>
<keyword evidence="2" id="KW-1185">Reference proteome</keyword>
<dbReference type="GO" id="GO:0005829">
    <property type="term" value="C:cytosol"/>
    <property type="evidence" value="ECO:0007669"/>
    <property type="project" value="TreeGrafter"/>
</dbReference>
<accession>A0A023BUS5</accession>
<dbReference type="Proteomes" id="UP000023541">
    <property type="component" value="Unassembled WGS sequence"/>
</dbReference>
<organism evidence="1 2">
    <name type="scientific">Aquimarina atlantica</name>
    <dbReference type="NCBI Taxonomy" id="1317122"/>
    <lineage>
        <taxon>Bacteria</taxon>
        <taxon>Pseudomonadati</taxon>
        <taxon>Bacteroidota</taxon>
        <taxon>Flavobacteriia</taxon>
        <taxon>Flavobacteriales</taxon>
        <taxon>Flavobacteriaceae</taxon>
        <taxon>Aquimarina</taxon>
    </lineage>
</organism>
<reference evidence="1 2" key="1">
    <citation type="submission" date="2014-04" db="EMBL/GenBank/DDBJ databases">
        <title>Aquimarina sp. 22II-S11-z7 Genome Sequencing.</title>
        <authorList>
            <person name="Lai Q."/>
        </authorList>
    </citation>
    <scope>NUCLEOTIDE SEQUENCE [LARGE SCALE GENOMIC DNA]</scope>
    <source>
        <strain evidence="1 2">22II-S11-z7</strain>
    </source>
</reference>
<evidence type="ECO:0000313" key="2">
    <source>
        <dbReference type="Proteomes" id="UP000023541"/>
    </source>
</evidence>
<dbReference type="InterPro" id="IPR050155">
    <property type="entry name" value="HAD-like_hydrolase_sf"/>
</dbReference>
<proteinExistence type="predicted"/>
<dbReference type="SUPFAM" id="SSF56784">
    <property type="entry name" value="HAD-like"/>
    <property type="match status" value="1"/>
</dbReference>
<dbReference type="SFLD" id="SFLDG01129">
    <property type="entry name" value="C1.5:_HAD__Beta-PGM__Phosphata"/>
    <property type="match status" value="1"/>
</dbReference>
<dbReference type="Pfam" id="PF13419">
    <property type="entry name" value="HAD_2"/>
    <property type="match status" value="1"/>
</dbReference>
<sequence>MNKKIELAVFDMAGTTVNEDNIVYKTVQQVINDEGYDVSLDDVLEYGAGKEKHQAIQDILTSVTSCEDVKSTAKRAFSNFKPILKKRYAALEVVAFERVEELFDVLKNNGINVVLNTGYDSKTANQLITKLGWKKGEHFDALLTADDVTNGRPHKEMICKAMQMFGITDASKVLKAGDSAIDIEEGKNADCGITVGVLTGAQNREQLENAKPDFIVNELIELINIIFY</sequence>
<dbReference type="PANTHER" id="PTHR43434">
    <property type="entry name" value="PHOSPHOGLYCOLATE PHOSPHATASE"/>
    <property type="match status" value="1"/>
</dbReference>
<dbReference type="RefSeq" id="WP_034242498.1">
    <property type="nucleotide sequence ID" value="NZ_AQRA01000005.1"/>
</dbReference>
<dbReference type="InterPro" id="IPR023198">
    <property type="entry name" value="PGP-like_dom2"/>
</dbReference>
<keyword evidence="1" id="KW-0378">Hydrolase</keyword>
<dbReference type="Gene3D" id="3.40.50.1000">
    <property type="entry name" value="HAD superfamily/HAD-like"/>
    <property type="match status" value="1"/>
</dbReference>
<dbReference type="NCBIfam" id="TIGR03351">
    <property type="entry name" value="PhnX-like"/>
    <property type="match status" value="1"/>
</dbReference>
<dbReference type="STRING" id="1317122.ATO12_17500"/>
<dbReference type="SFLD" id="SFLDS00003">
    <property type="entry name" value="Haloacid_Dehalogenase"/>
    <property type="match status" value="1"/>
</dbReference>
<dbReference type="InterPro" id="IPR036412">
    <property type="entry name" value="HAD-like_sf"/>
</dbReference>
<evidence type="ECO:0000313" key="1">
    <source>
        <dbReference type="EMBL" id="EZH73730.1"/>
    </source>
</evidence>
<dbReference type="GO" id="GO:0006281">
    <property type="term" value="P:DNA repair"/>
    <property type="evidence" value="ECO:0007669"/>
    <property type="project" value="TreeGrafter"/>
</dbReference>
<dbReference type="SFLD" id="SFLDG01135">
    <property type="entry name" value="C1.5.6:_HAD__Beta-PGM__Phospha"/>
    <property type="match status" value="1"/>
</dbReference>
<dbReference type="InterPro" id="IPR022468">
    <property type="entry name" value="PhnX-like"/>
</dbReference>
<dbReference type="Gene3D" id="1.10.150.240">
    <property type="entry name" value="Putative phosphatase, domain 2"/>
    <property type="match status" value="1"/>
</dbReference>
<name>A0A023BUS5_9FLAO</name>
<dbReference type="EMBL" id="AQRA01000005">
    <property type="protein sequence ID" value="EZH73730.1"/>
    <property type="molecule type" value="Genomic_DNA"/>
</dbReference>
<dbReference type="InterPro" id="IPR041492">
    <property type="entry name" value="HAD_2"/>
</dbReference>
<dbReference type="OrthoDB" id="5504491at2"/>
<gene>
    <name evidence="1" type="ORF">ATO12_17500</name>
</gene>